<dbReference type="EMBL" id="LGUG01000002">
    <property type="protein sequence ID" value="KON99299.1"/>
    <property type="molecule type" value="Genomic_DNA"/>
</dbReference>
<name>A0A0D1Y3S2_ANEMI</name>
<accession>A0A0D1Y3S2</accession>
<dbReference type="EMBL" id="FNED01000005">
    <property type="protein sequence ID" value="SDI56748.1"/>
    <property type="molecule type" value="Genomic_DNA"/>
</dbReference>
<evidence type="ECO:0000256" key="1">
    <source>
        <dbReference type="SAM" id="Phobius"/>
    </source>
</evidence>
<dbReference type="AlphaFoldDB" id="A0A0D1Y3S2"/>
<gene>
    <name evidence="2" type="ORF">AF333_00765</name>
    <name evidence="3" type="ORF">SAMN04487909_105130</name>
</gene>
<dbReference type="PATRIC" id="fig|47500.12.peg.1382"/>
<reference evidence="3 5" key="2">
    <citation type="submission" date="2016-10" db="EMBL/GenBank/DDBJ databases">
        <authorList>
            <person name="de Groot N.N."/>
        </authorList>
    </citation>
    <scope>NUCLEOTIDE SEQUENCE [LARGE SCALE GENOMIC DNA]</scope>
    <source>
        <strain evidence="3 5">DSM 2895</strain>
    </source>
</reference>
<organism evidence="2 4">
    <name type="scientific">Aneurinibacillus migulanus</name>
    <name type="common">Bacillus migulanus</name>
    <dbReference type="NCBI Taxonomy" id="47500"/>
    <lineage>
        <taxon>Bacteria</taxon>
        <taxon>Bacillati</taxon>
        <taxon>Bacillota</taxon>
        <taxon>Bacilli</taxon>
        <taxon>Bacillales</taxon>
        <taxon>Paenibacillaceae</taxon>
        <taxon>Aneurinibacillus group</taxon>
        <taxon>Aneurinibacillus</taxon>
    </lineage>
</organism>
<proteinExistence type="predicted"/>
<reference evidence="2 4" key="1">
    <citation type="submission" date="2015-07" db="EMBL/GenBank/DDBJ databases">
        <title>Fjat-14205 dsm 2895.</title>
        <authorList>
            <person name="Liu B."/>
            <person name="Wang J."/>
            <person name="Zhu Y."/>
            <person name="Liu G."/>
            <person name="Chen Q."/>
            <person name="Chen Z."/>
            <person name="Lan J."/>
            <person name="Che J."/>
            <person name="Ge C."/>
            <person name="Shi H."/>
            <person name="Pan Z."/>
            <person name="Liu X."/>
        </authorList>
    </citation>
    <scope>NUCLEOTIDE SEQUENCE [LARGE SCALE GENOMIC DNA]</scope>
    <source>
        <strain evidence="2 4">DSM 2895</strain>
    </source>
</reference>
<keyword evidence="1" id="KW-0472">Membrane</keyword>
<dbReference type="RefSeq" id="WP_043063819.1">
    <property type="nucleotide sequence ID" value="NZ_BJOA01000082.1"/>
</dbReference>
<evidence type="ECO:0000313" key="2">
    <source>
        <dbReference type="EMBL" id="KON99299.1"/>
    </source>
</evidence>
<evidence type="ECO:0000313" key="4">
    <source>
        <dbReference type="Proteomes" id="UP000037269"/>
    </source>
</evidence>
<dbReference type="Proteomes" id="UP000037269">
    <property type="component" value="Unassembled WGS sequence"/>
</dbReference>
<keyword evidence="1" id="KW-1133">Transmembrane helix</keyword>
<evidence type="ECO:0000313" key="5">
    <source>
        <dbReference type="Proteomes" id="UP000182836"/>
    </source>
</evidence>
<dbReference type="Proteomes" id="UP000182836">
    <property type="component" value="Unassembled WGS sequence"/>
</dbReference>
<keyword evidence="1" id="KW-0812">Transmembrane</keyword>
<dbReference type="GeneID" id="42309826"/>
<feature type="transmembrane region" description="Helical" evidence="1">
    <location>
        <begin position="50"/>
        <end position="70"/>
    </location>
</feature>
<protein>
    <submittedName>
        <fullName evidence="2">Uncharacterized protein</fullName>
    </submittedName>
</protein>
<sequence length="79" mass="8736">MSSSFDNGNRVPAFHTSAYARSGQQLKVVVGNHVLGSSQPKSPLSEKPYGWDHVLIIAIRYGAVDLIIVIHKMKVKYQV</sequence>
<dbReference type="STRING" id="47500.AF333_00765"/>
<keyword evidence="4" id="KW-1185">Reference proteome</keyword>
<evidence type="ECO:0000313" key="3">
    <source>
        <dbReference type="EMBL" id="SDI56748.1"/>
    </source>
</evidence>